<dbReference type="AlphaFoldDB" id="A0A5M9JGC6"/>
<gene>
    <name evidence="2" type="ORF">EYC84_008263</name>
</gene>
<reference evidence="2 3" key="1">
    <citation type="submission" date="2019-06" db="EMBL/GenBank/DDBJ databases">
        <title>Genome Sequence of the Brown Rot Fungal Pathogen Monilinia fructicola.</title>
        <authorList>
            <person name="De Miccolis Angelini R.M."/>
            <person name="Landi L."/>
            <person name="Abate D."/>
            <person name="Pollastro S."/>
            <person name="Romanazzi G."/>
            <person name="Faretra F."/>
        </authorList>
    </citation>
    <scope>NUCLEOTIDE SEQUENCE [LARGE SCALE GENOMIC DNA]</scope>
    <source>
        <strain evidence="2 3">Mfrc123</strain>
    </source>
</reference>
<sequence length="380" mass="41101">MAQAQPKTPLEILQASINGVLIETGKAFRATGIDGGKTMAVSAMKLHSTIPYITNNFHRALDDLEAEIVRAKAVLGRDLEEMRSKRIAAENPPAQIVEEPAAPEALPSPHTTYPEDLQGAFKQEREATPLPTVSREEDPIKNDPPRESVHEEMKEPKALSPPNMNDNKPQAIGLGISTTLPASTDAPAATTEGGQDSSIDSLFDISNSATNDDSSALNFDNMDFTMPDATTNTQNQSNNQTQNTEFDLSTFGNNPQDFNMNGIQSSNEALSNNANITTNNKEADLMDDLLNMSSTAGNGTNNNHNNNNNNMDLDLDLDNMVGAEESVFDELFFGGDDDGNVGGDVGEMEHGQFDNAFFEEISQPSDNLTRSFSSLTAVRQ</sequence>
<feature type="compositionally biased region" description="Basic and acidic residues" evidence="1">
    <location>
        <begin position="134"/>
        <end position="157"/>
    </location>
</feature>
<dbReference type="VEuPathDB" id="FungiDB:MFRU_010g00930"/>
<proteinExistence type="predicted"/>
<name>A0A5M9JGC6_MONFR</name>
<evidence type="ECO:0000313" key="3">
    <source>
        <dbReference type="Proteomes" id="UP000322873"/>
    </source>
</evidence>
<dbReference type="Proteomes" id="UP000322873">
    <property type="component" value="Unassembled WGS sequence"/>
</dbReference>
<feature type="region of interest" description="Disordered" evidence="1">
    <location>
        <begin position="125"/>
        <end position="205"/>
    </location>
</feature>
<accession>A0A5M9JGC6</accession>
<protein>
    <submittedName>
        <fullName evidence="2">Uncharacterized protein</fullName>
    </submittedName>
</protein>
<comment type="caution">
    <text evidence="2">The sequence shown here is derived from an EMBL/GenBank/DDBJ whole genome shotgun (WGS) entry which is preliminary data.</text>
</comment>
<organism evidence="2 3">
    <name type="scientific">Monilinia fructicola</name>
    <name type="common">Brown rot fungus</name>
    <name type="synonym">Ciboria fructicola</name>
    <dbReference type="NCBI Taxonomy" id="38448"/>
    <lineage>
        <taxon>Eukaryota</taxon>
        <taxon>Fungi</taxon>
        <taxon>Dikarya</taxon>
        <taxon>Ascomycota</taxon>
        <taxon>Pezizomycotina</taxon>
        <taxon>Leotiomycetes</taxon>
        <taxon>Helotiales</taxon>
        <taxon>Sclerotiniaceae</taxon>
        <taxon>Monilinia</taxon>
    </lineage>
</organism>
<dbReference type="EMBL" id="VICG01000010">
    <property type="protein sequence ID" value="KAA8567807.1"/>
    <property type="molecule type" value="Genomic_DNA"/>
</dbReference>
<evidence type="ECO:0000256" key="1">
    <source>
        <dbReference type="SAM" id="MobiDB-lite"/>
    </source>
</evidence>
<keyword evidence="3" id="KW-1185">Reference proteome</keyword>
<evidence type="ECO:0000313" key="2">
    <source>
        <dbReference type="EMBL" id="KAA8567807.1"/>
    </source>
</evidence>
<feature type="compositionally biased region" description="Polar residues" evidence="1">
    <location>
        <begin position="192"/>
        <end position="205"/>
    </location>
</feature>